<dbReference type="GO" id="GO:0004601">
    <property type="term" value="F:peroxidase activity"/>
    <property type="evidence" value="ECO:0007669"/>
    <property type="project" value="InterPro"/>
</dbReference>
<dbReference type="RefSeq" id="WP_124145897.1">
    <property type="nucleotide sequence ID" value="NZ_CAWOKI010000128.1"/>
</dbReference>
<dbReference type="GO" id="GO:0005509">
    <property type="term" value="F:calcium ion binding"/>
    <property type="evidence" value="ECO:0007669"/>
    <property type="project" value="InterPro"/>
</dbReference>
<dbReference type="PROSITE" id="PS00330">
    <property type="entry name" value="HEMOLYSIN_CALCIUM"/>
    <property type="match status" value="2"/>
</dbReference>
<dbReference type="PANTHER" id="PTHR34599">
    <property type="entry name" value="PEROXIDASE-RELATED"/>
    <property type="match status" value="1"/>
</dbReference>
<dbReference type="Pfam" id="PF21167">
    <property type="entry name" value="DUF6851"/>
    <property type="match status" value="1"/>
</dbReference>
<dbReference type="Gene3D" id="2.150.10.10">
    <property type="entry name" value="Serralysin-like metalloprotease, C-terminal"/>
    <property type="match status" value="1"/>
</dbReference>
<dbReference type="InterPro" id="IPR055161">
    <property type="entry name" value="NapH1-like_2nd"/>
</dbReference>
<dbReference type="Gene3D" id="1.20.144.10">
    <property type="entry name" value="Phosphatidic acid phosphatase type 2/haloperoxidase"/>
    <property type="match status" value="1"/>
</dbReference>
<protein>
    <submittedName>
        <fullName evidence="4">Calcium-binding protein</fullName>
    </submittedName>
</protein>
<dbReference type="InterPro" id="IPR036938">
    <property type="entry name" value="PAP2/HPO_sf"/>
</dbReference>
<dbReference type="InterPro" id="IPR018511">
    <property type="entry name" value="Hemolysin-typ_Ca-bd_CS"/>
</dbReference>
<evidence type="ECO:0000256" key="1">
    <source>
        <dbReference type="SAM" id="MobiDB-lite"/>
    </source>
</evidence>
<dbReference type="SUPFAM" id="SSF48317">
    <property type="entry name" value="Acid phosphatase/Vanadium-dependent haloperoxidase"/>
    <property type="match status" value="1"/>
</dbReference>
<dbReference type="InterPro" id="IPR011049">
    <property type="entry name" value="Serralysin-like_metalloprot_C"/>
</dbReference>
<dbReference type="Pfam" id="PF00353">
    <property type="entry name" value="HemolysinCabind"/>
    <property type="match status" value="1"/>
</dbReference>
<dbReference type="InterPro" id="IPR052559">
    <property type="entry name" value="V-haloperoxidase"/>
</dbReference>
<dbReference type="InterPro" id="IPR049283">
    <property type="entry name" value="DUF6851"/>
</dbReference>
<dbReference type="PANTHER" id="PTHR34599:SF2">
    <property type="entry name" value="TRAF-TYPE DOMAIN-CONTAINING PROTEIN"/>
    <property type="match status" value="1"/>
</dbReference>
<reference evidence="4 5" key="1">
    <citation type="journal article" date="2018" name="ACS Chem. Biol.">
        <title>Ketoreductase domain dysfunction expands chemodiversity: malyngamide biosynthesis in the cyanobacterium Okeania hirsuta.</title>
        <authorList>
            <person name="Moss N.A."/>
            <person name="Leao T."/>
            <person name="Rankin M."/>
            <person name="McCullough T.M."/>
            <person name="Qu P."/>
            <person name="Korobeynikov A."/>
            <person name="Smith J.L."/>
            <person name="Gerwick L."/>
            <person name="Gerwick W.H."/>
        </authorList>
    </citation>
    <scope>NUCLEOTIDE SEQUENCE [LARGE SCALE GENOMIC DNA]</scope>
    <source>
        <strain evidence="4 5">PAB10Feb10-1</strain>
    </source>
</reference>
<dbReference type="InterPro" id="IPR016119">
    <property type="entry name" value="Br/Cl_peroxidase_C"/>
</dbReference>
<feature type="domain" description="DUF6851" evidence="2">
    <location>
        <begin position="68"/>
        <end position="206"/>
    </location>
</feature>
<dbReference type="SUPFAM" id="SSF51120">
    <property type="entry name" value="beta-Roll"/>
    <property type="match status" value="1"/>
</dbReference>
<comment type="caution">
    <text evidence="4">The sequence shown here is derived from an EMBL/GenBank/DDBJ whole genome shotgun (WGS) entry which is preliminary data.</text>
</comment>
<feature type="region of interest" description="Disordered" evidence="1">
    <location>
        <begin position="1"/>
        <end position="21"/>
    </location>
</feature>
<dbReference type="Gene3D" id="1.10.606.10">
    <property type="entry name" value="Vanadium-containing Chloroperoxidase, domain 2"/>
    <property type="match status" value="1"/>
</dbReference>
<gene>
    <name evidence="4" type="ORF">D5R40_19220</name>
</gene>
<feature type="domain" description="Vanadium-dependent haloperoxidase NapH1-like second helical-bundle" evidence="3">
    <location>
        <begin position="347"/>
        <end position="526"/>
    </location>
</feature>
<dbReference type="AlphaFoldDB" id="A0A3N6NLK2"/>
<accession>A0A3N6NLK2</accession>
<organism evidence="4 5">
    <name type="scientific">Okeania hirsuta</name>
    <dbReference type="NCBI Taxonomy" id="1458930"/>
    <lineage>
        <taxon>Bacteria</taxon>
        <taxon>Bacillati</taxon>
        <taxon>Cyanobacteriota</taxon>
        <taxon>Cyanophyceae</taxon>
        <taxon>Oscillatoriophycideae</taxon>
        <taxon>Oscillatoriales</taxon>
        <taxon>Microcoleaceae</taxon>
        <taxon>Okeania</taxon>
    </lineage>
</organism>
<dbReference type="OrthoDB" id="518237at2"/>
<evidence type="ECO:0000313" key="5">
    <source>
        <dbReference type="Proteomes" id="UP000269154"/>
    </source>
</evidence>
<keyword evidence="5" id="KW-1185">Reference proteome</keyword>
<dbReference type="PRINTS" id="PR00313">
    <property type="entry name" value="CABNDNGRPT"/>
</dbReference>
<dbReference type="CDD" id="cd03398">
    <property type="entry name" value="PAP2_haloperoxidase"/>
    <property type="match status" value="1"/>
</dbReference>
<proteinExistence type="predicted"/>
<evidence type="ECO:0000313" key="4">
    <source>
        <dbReference type="EMBL" id="RQH36631.1"/>
    </source>
</evidence>
<evidence type="ECO:0000259" key="2">
    <source>
        <dbReference type="Pfam" id="PF21167"/>
    </source>
</evidence>
<evidence type="ECO:0000259" key="3">
    <source>
        <dbReference type="Pfam" id="PF22778"/>
    </source>
</evidence>
<name>A0A3N6NLK2_9CYAN</name>
<dbReference type="EMBL" id="RCBY01000117">
    <property type="protein sequence ID" value="RQH36631.1"/>
    <property type="molecule type" value="Genomic_DNA"/>
</dbReference>
<sequence length="678" mass="72963">MNSLLEEQQNSDSEDTNNNINLTLDPETQLVTVDDSSPSISVLWDRAVQQAVINTSPGPTIASRAYAIVHTAIYDAWSAYDPLAIGTQLEDDLQRPLSENTDANKTEAMSFAAYRVLSELFPTETEIFNELMAELAYDPNNTTTDTTTPAGIGNVAAEALLTFRRNDGSNQLGNDPNGDGTPYSDISDYEPSNPIGDPVDIELWTPETIPIDAEPGEEERVQTFLTPQWGDVIPFSLASGDIFRPTAPEPFLLVDGEVDLEARTITLADGSVIEITPDIIGTIINPAFIEQTEEVIAISANLTDEQKLVAEFWEDGGGTSFPPGTWMTFGQFVSARDDNTLDEDVKLFFNLGNAVFDAGIATWESKTFYDYARPVRTVRELGELGLIGEFNAELGGFAIDAWAGPGEGTQTILATDFLTYQTPGSDPSPPFAEYVSGHSTFSAAAAEILQLFTGSDDFGASITFQAGESRFEPGVTPEEPLTLEWDTFSEAADEAGISRLYGGIHFEDGDLNGRALGQQVAESVWQETQLAIAPNVTIGTDEDDDLIGTTANNLMYGNRGDDIIQSLDGNDLLHGGKGDDLLDGGLGDDIIGGQTGDDILTGGLGGDMFEFGFGDGDNIITDFEDGIDVIGLEDGLSFEQLTISQIGNDTRISTERLSITLQDVQDSAIGIDDFLEIV</sequence>
<feature type="region of interest" description="Disordered" evidence="1">
    <location>
        <begin position="166"/>
        <end position="190"/>
    </location>
</feature>
<dbReference type="Proteomes" id="UP000269154">
    <property type="component" value="Unassembled WGS sequence"/>
</dbReference>
<dbReference type="Pfam" id="PF22778">
    <property type="entry name" value="VCPO_2nd"/>
    <property type="match status" value="1"/>
</dbReference>
<dbReference type="InterPro" id="IPR001343">
    <property type="entry name" value="Hemolysn_Ca-bd"/>
</dbReference>